<comment type="subcellular location">
    <subcellularLocation>
        <location evidence="1">Cell membrane</location>
        <topology evidence="1">Multi-pass membrane protein</topology>
    </subcellularLocation>
</comment>
<reference evidence="7 8" key="1">
    <citation type="submission" date="2024-02" db="EMBL/GenBank/DDBJ databases">
        <title>Deinococcus carri NBRC 110142.</title>
        <authorList>
            <person name="Ichikawa N."/>
            <person name="Katano-Makiyama Y."/>
            <person name="Hidaka K."/>
        </authorList>
    </citation>
    <scope>NUCLEOTIDE SEQUENCE [LARGE SCALE GENOMIC DNA]</scope>
    <source>
        <strain evidence="7 8">NBRC 110142</strain>
    </source>
</reference>
<protein>
    <recommendedName>
        <fullName evidence="9">Branched-chain amino acid ABC transporter permease</fullName>
    </recommendedName>
</protein>
<feature type="transmembrane region" description="Helical" evidence="6">
    <location>
        <begin position="183"/>
        <end position="200"/>
    </location>
</feature>
<evidence type="ECO:0000313" key="7">
    <source>
        <dbReference type="EMBL" id="GAA5514952.1"/>
    </source>
</evidence>
<keyword evidence="2" id="KW-1003">Cell membrane</keyword>
<dbReference type="PANTHER" id="PTHR30482">
    <property type="entry name" value="HIGH-AFFINITY BRANCHED-CHAIN AMINO ACID TRANSPORT SYSTEM PERMEASE"/>
    <property type="match status" value="1"/>
</dbReference>
<proteinExistence type="predicted"/>
<comment type="caution">
    <text evidence="7">The sequence shown here is derived from an EMBL/GenBank/DDBJ whole genome shotgun (WGS) entry which is preliminary data.</text>
</comment>
<feature type="transmembrane region" description="Helical" evidence="6">
    <location>
        <begin position="105"/>
        <end position="127"/>
    </location>
</feature>
<dbReference type="InterPro" id="IPR001851">
    <property type="entry name" value="ABC_transp_permease"/>
</dbReference>
<evidence type="ECO:0000313" key="8">
    <source>
        <dbReference type="Proteomes" id="UP001401887"/>
    </source>
</evidence>
<feature type="transmembrane region" description="Helical" evidence="6">
    <location>
        <begin position="134"/>
        <end position="152"/>
    </location>
</feature>
<gene>
    <name evidence="7" type="ORF">Dcar01_03716</name>
</gene>
<feature type="transmembrane region" description="Helical" evidence="6">
    <location>
        <begin position="20"/>
        <end position="40"/>
    </location>
</feature>
<organism evidence="7 8">
    <name type="scientific">Deinococcus carri</name>
    <dbReference type="NCBI Taxonomy" id="1211323"/>
    <lineage>
        <taxon>Bacteria</taxon>
        <taxon>Thermotogati</taxon>
        <taxon>Deinococcota</taxon>
        <taxon>Deinococci</taxon>
        <taxon>Deinococcales</taxon>
        <taxon>Deinococcaceae</taxon>
        <taxon>Deinococcus</taxon>
    </lineage>
</organism>
<evidence type="ECO:0000256" key="3">
    <source>
        <dbReference type="ARBA" id="ARBA00022692"/>
    </source>
</evidence>
<accession>A0ABP9WCA0</accession>
<evidence type="ECO:0000256" key="5">
    <source>
        <dbReference type="ARBA" id="ARBA00023136"/>
    </source>
</evidence>
<dbReference type="CDD" id="cd06581">
    <property type="entry name" value="TM_PBP1_LivM_like"/>
    <property type="match status" value="1"/>
</dbReference>
<dbReference type="InterPro" id="IPR043428">
    <property type="entry name" value="LivM-like"/>
</dbReference>
<evidence type="ECO:0000256" key="6">
    <source>
        <dbReference type="SAM" id="Phobius"/>
    </source>
</evidence>
<evidence type="ECO:0008006" key="9">
    <source>
        <dbReference type="Google" id="ProtNLM"/>
    </source>
</evidence>
<evidence type="ECO:0000256" key="4">
    <source>
        <dbReference type="ARBA" id="ARBA00022989"/>
    </source>
</evidence>
<feature type="transmembrane region" description="Helical" evidence="6">
    <location>
        <begin position="231"/>
        <end position="251"/>
    </location>
</feature>
<keyword evidence="3 6" id="KW-0812">Transmembrane</keyword>
<keyword evidence="5 6" id="KW-0472">Membrane</keyword>
<feature type="transmembrane region" description="Helical" evidence="6">
    <location>
        <begin position="72"/>
        <end position="93"/>
    </location>
</feature>
<feature type="transmembrane region" description="Helical" evidence="6">
    <location>
        <begin position="283"/>
        <end position="302"/>
    </location>
</feature>
<dbReference type="Proteomes" id="UP001401887">
    <property type="component" value="Unassembled WGS sequence"/>
</dbReference>
<sequence length="340" mass="35931">MDGGRVTTAAPLPTVRPRALTFGNVWLSLALLAVMLLYPLVFGKSLNFGVSTLIFAGLAMAWNILGGWAGQLSLGHAAFVGIGAYTLTLLAMPERVPAFFGGPVAPWWGALLGMGLAALLAAVWGGLTFRLRGSYFTLSTIAVALVLRLVAINSDWTGGAEGLFMPELPTLFGLDLFDRKVEYGLAVAFVALTLLVTHLLRRSRLGYALQAVREDEDGARALGIDPARMKLVAFMLSAALTALGGSLYAIYLNAFEPHTLLELPVSVQIALMAIIGGRGSIQGPVIGAILLAAFGELFRTVFASANLLIYGVLILAVTLFAPNGVMGLFQRGGRRLGTAR</sequence>
<feature type="transmembrane region" description="Helical" evidence="6">
    <location>
        <begin position="308"/>
        <end position="329"/>
    </location>
</feature>
<evidence type="ECO:0000256" key="1">
    <source>
        <dbReference type="ARBA" id="ARBA00004651"/>
    </source>
</evidence>
<dbReference type="PANTHER" id="PTHR30482:SF10">
    <property type="entry name" value="HIGH-AFFINITY BRANCHED-CHAIN AMINO ACID TRANSPORT PROTEIN BRAE"/>
    <property type="match status" value="1"/>
</dbReference>
<dbReference type="Pfam" id="PF02653">
    <property type="entry name" value="BPD_transp_2"/>
    <property type="match status" value="1"/>
</dbReference>
<evidence type="ECO:0000256" key="2">
    <source>
        <dbReference type="ARBA" id="ARBA00022475"/>
    </source>
</evidence>
<name>A0ABP9WCA0_9DEIO</name>
<keyword evidence="8" id="KW-1185">Reference proteome</keyword>
<dbReference type="EMBL" id="BAABRP010000029">
    <property type="protein sequence ID" value="GAA5514952.1"/>
    <property type="molecule type" value="Genomic_DNA"/>
</dbReference>
<feature type="transmembrane region" description="Helical" evidence="6">
    <location>
        <begin position="46"/>
        <end position="65"/>
    </location>
</feature>
<keyword evidence="4 6" id="KW-1133">Transmembrane helix</keyword>